<organism evidence="1 2">
    <name type="scientific">Heterorhabditis bacteriophora</name>
    <name type="common">Entomopathogenic nematode worm</name>
    <dbReference type="NCBI Taxonomy" id="37862"/>
    <lineage>
        <taxon>Eukaryota</taxon>
        <taxon>Metazoa</taxon>
        <taxon>Ecdysozoa</taxon>
        <taxon>Nematoda</taxon>
        <taxon>Chromadorea</taxon>
        <taxon>Rhabditida</taxon>
        <taxon>Rhabditina</taxon>
        <taxon>Rhabditomorpha</taxon>
        <taxon>Strongyloidea</taxon>
        <taxon>Heterorhabditidae</taxon>
        <taxon>Heterorhabditis</taxon>
    </lineage>
</organism>
<dbReference type="WBParaSite" id="Hba_07434">
    <property type="protein sequence ID" value="Hba_07434"/>
    <property type="gene ID" value="Hba_07434"/>
</dbReference>
<keyword evidence="1" id="KW-1185">Reference proteome</keyword>
<name>A0A1I7WQI2_HETBA</name>
<protein>
    <submittedName>
        <fullName evidence="2">16S rRNA (Guanine(527)-N(7))-methyltransferase RsmG</fullName>
    </submittedName>
</protein>
<evidence type="ECO:0000313" key="1">
    <source>
        <dbReference type="Proteomes" id="UP000095283"/>
    </source>
</evidence>
<sequence>MNFYHKKKLDFQIFEEFNLNFLDDKTNILL</sequence>
<evidence type="ECO:0000313" key="2">
    <source>
        <dbReference type="WBParaSite" id="Hba_07434"/>
    </source>
</evidence>
<dbReference type="Proteomes" id="UP000095283">
    <property type="component" value="Unplaced"/>
</dbReference>
<reference evidence="2" key="1">
    <citation type="submission" date="2016-11" db="UniProtKB">
        <authorList>
            <consortium name="WormBaseParasite"/>
        </authorList>
    </citation>
    <scope>IDENTIFICATION</scope>
</reference>
<dbReference type="AlphaFoldDB" id="A0A1I7WQI2"/>
<accession>A0A1I7WQI2</accession>
<proteinExistence type="predicted"/>